<name>A0A7Z1B016_9PSEU</name>
<evidence type="ECO:0000313" key="1">
    <source>
        <dbReference type="EMBL" id="OLF12831.1"/>
    </source>
</evidence>
<organism evidence="1 2">
    <name type="scientific">Actinophytocola xinjiangensis</name>
    <dbReference type="NCBI Taxonomy" id="485602"/>
    <lineage>
        <taxon>Bacteria</taxon>
        <taxon>Bacillati</taxon>
        <taxon>Actinomycetota</taxon>
        <taxon>Actinomycetes</taxon>
        <taxon>Pseudonocardiales</taxon>
        <taxon>Pseudonocardiaceae</taxon>
    </lineage>
</organism>
<dbReference type="AlphaFoldDB" id="A0A7Z1B016"/>
<keyword evidence="2" id="KW-1185">Reference proteome</keyword>
<evidence type="ECO:0000313" key="2">
    <source>
        <dbReference type="Proteomes" id="UP000185696"/>
    </source>
</evidence>
<sequence length="67" mass="6791">MPMVVVTDDPGGARDRVAAKYGAAADLPVYRAMLDRGGLAGPADVAGDEETVLCETAPLPGPGVRPI</sequence>
<reference evidence="1 2" key="1">
    <citation type="submission" date="2016-12" db="EMBL/GenBank/DDBJ databases">
        <title>The draft genome sequence of Actinophytocola xinjiangensis.</title>
        <authorList>
            <person name="Wang W."/>
            <person name="Yuan L."/>
        </authorList>
    </citation>
    <scope>NUCLEOTIDE SEQUENCE [LARGE SCALE GENOMIC DNA]</scope>
    <source>
        <strain evidence="1 2">CGMCC 4.4663</strain>
    </source>
</reference>
<dbReference type="EMBL" id="MSIF01000002">
    <property type="protein sequence ID" value="OLF12831.1"/>
    <property type="molecule type" value="Genomic_DNA"/>
</dbReference>
<accession>A0A7Z1B016</accession>
<protein>
    <submittedName>
        <fullName evidence="1">Uncharacterized protein</fullName>
    </submittedName>
</protein>
<comment type="caution">
    <text evidence="1">The sequence shown here is derived from an EMBL/GenBank/DDBJ whole genome shotgun (WGS) entry which is preliminary data.</text>
</comment>
<gene>
    <name evidence="1" type="ORF">BLA60_06055</name>
</gene>
<proteinExistence type="predicted"/>
<dbReference type="Proteomes" id="UP000185696">
    <property type="component" value="Unassembled WGS sequence"/>
</dbReference>